<reference evidence="3" key="1">
    <citation type="submission" date="2020-06" db="EMBL/GenBank/DDBJ databases">
        <authorList>
            <person name="Li T."/>
            <person name="Hu X."/>
            <person name="Zhang T."/>
            <person name="Song X."/>
            <person name="Zhang H."/>
            <person name="Dai N."/>
            <person name="Sheng W."/>
            <person name="Hou X."/>
            <person name="Wei L."/>
        </authorList>
    </citation>
    <scope>NUCLEOTIDE SEQUENCE</scope>
    <source>
        <strain evidence="3">G02</strain>
        <tissue evidence="3">Leaf</tissue>
    </source>
</reference>
<gene>
    <name evidence="3" type="ORF">Sradi_4837800</name>
</gene>
<evidence type="ECO:0000259" key="2">
    <source>
        <dbReference type="Pfam" id="PF14392"/>
    </source>
</evidence>
<reference evidence="3" key="2">
    <citation type="journal article" date="2024" name="Plant">
        <title>Genomic evolution and insights into agronomic trait innovations of Sesamum species.</title>
        <authorList>
            <person name="Miao H."/>
            <person name="Wang L."/>
            <person name="Qu L."/>
            <person name="Liu H."/>
            <person name="Sun Y."/>
            <person name="Le M."/>
            <person name="Wang Q."/>
            <person name="Wei S."/>
            <person name="Zheng Y."/>
            <person name="Lin W."/>
            <person name="Duan Y."/>
            <person name="Cao H."/>
            <person name="Xiong S."/>
            <person name="Wang X."/>
            <person name="Wei L."/>
            <person name="Li C."/>
            <person name="Ma Q."/>
            <person name="Ju M."/>
            <person name="Zhao R."/>
            <person name="Li G."/>
            <person name="Mu C."/>
            <person name="Tian Q."/>
            <person name="Mei H."/>
            <person name="Zhang T."/>
            <person name="Gao T."/>
            <person name="Zhang H."/>
        </authorList>
    </citation>
    <scope>NUCLEOTIDE SEQUENCE</scope>
    <source>
        <strain evidence="3">G02</strain>
    </source>
</reference>
<feature type="domain" description="Zinc knuckle CX2CX4HX4C" evidence="2">
    <location>
        <begin position="35"/>
        <end position="81"/>
    </location>
</feature>
<evidence type="ECO:0000256" key="1">
    <source>
        <dbReference type="SAM" id="MobiDB-lite"/>
    </source>
</evidence>
<feature type="region of interest" description="Disordered" evidence="1">
    <location>
        <begin position="291"/>
        <end position="347"/>
    </location>
</feature>
<feature type="compositionally biased region" description="Basic and acidic residues" evidence="1">
    <location>
        <begin position="303"/>
        <end position="321"/>
    </location>
</feature>
<dbReference type="Pfam" id="PF14392">
    <property type="entry name" value="zf-CCHC_4"/>
    <property type="match status" value="1"/>
</dbReference>
<name>A0AAW2MY19_SESRA</name>
<proteinExistence type="predicted"/>
<evidence type="ECO:0000313" key="3">
    <source>
        <dbReference type="EMBL" id="KAL0336259.1"/>
    </source>
</evidence>
<dbReference type="InterPro" id="IPR040256">
    <property type="entry name" value="At4g02000-like"/>
</dbReference>
<feature type="region of interest" description="Disordered" evidence="1">
    <location>
        <begin position="250"/>
        <end position="275"/>
    </location>
</feature>
<accession>A0AAW2MY19</accession>
<protein>
    <recommendedName>
        <fullName evidence="2">Zinc knuckle CX2CX4HX4C domain-containing protein</fullName>
    </recommendedName>
</protein>
<dbReference type="InterPro" id="IPR025836">
    <property type="entry name" value="Zn_knuckle_CX2CX4HX4C"/>
</dbReference>
<dbReference type="EMBL" id="JACGWJ010000021">
    <property type="protein sequence ID" value="KAL0336259.1"/>
    <property type="molecule type" value="Genomic_DNA"/>
</dbReference>
<organism evidence="3">
    <name type="scientific">Sesamum radiatum</name>
    <name type="common">Black benniseed</name>
    <dbReference type="NCBI Taxonomy" id="300843"/>
    <lineage>
        <taxon>Eukaryota</taxon>
        <taxon>Viridiplantae</taxon>
        <taxon>Streptophyta</taxon>
        <taxon>Embryophyta</taxon>
        <taxon>Tracheophyta</taxon>
        <taxon>Spermatophyta</taxon>
        <taxon>Magnoliopsida</taxon>
        <taxon>eudicotyledons</taxon>
        <taxon>Gunneridae</taxon>
        <taxon>Pentapetalae</taxon>
        <taxon>asterids</taxon>
        <taxon>lamiids</taxon>
        <taxon>Lamiales</taxon>
        <taxon>Pedaliaceae</taxon>
        <taxon>Sesamum</taxon>
    </lineage>
</organism>
<dbReference type="PANTHER" id="PTHR31286:SF178">
    <property type="entry name" value="DUF4283 DOMAIN-CONTAINING PROTEIN"/>
    <property type="match status" value="1"/>
</dbReference>
<sequence length="347" mass="37720">MTREAAEDIGDRLGTFMDFDQAQSWGASIRIRVSLDVRVPLRRCLRIKSAGQELTTALTYEHLPNFYYICGILGHIMRDCPSAMGGKGTEGGEDLQYGAWLRESRTVRVSFPSYRGSEGGLWGSHQGQRGRRGTSIFDFSPQNSKVMEQRPDSGGGLAASVTSVVDEGGPRTTAWQLTPQGNLESWRGNFGSGCKVAGNLEETTICENPRSAKQLGQERIPNIPSPYQELSSIQTVGPATIRTQPIDFPLAQPEISTPTPSPKSDWPKSNSSWNGAFGPGDLVTVPIAFKAGARGGRRGTGRGHKETERSHPKGYSKRKEGFSGGESSKKKLMLSLGVKGRPHSRQP</sequence>
<dbReference type="AlphaFoldDB" id="A0AAW2MY19"/>
<comment type="caution">
    <text evidence="3">The sequence shown here is derived from an EMBL/GenBank/DDBJ whole genome shotgun (WGS) entry which is preliminary data.</text>
</comment>
<dbReference type="PANTHER" id="PTHR31286">
    <property type="entry name" value="GLYCINE-RICH CELL WALL STRUCTURAL PROTEIN 1.8-LIKE"/>
    <property type="match status" value="1"/>
</dbReference>